<evidence type="ECO:0000256" key="8">
    <source>
        <dbReference type="SAM" id="SignalP"/>
    </source>
</evidence>
<feature type="transmembrane region" description="Helical" evidence="7">
    <location>
        <begin position="279"/>
        <end position="303"/>
    </location>
</feature>
<evidence type="ECO:0000256" key="5">
    <source>
        <dbReference type="ARBA" id="ARBA00022989"/>
    </source>
</evidence>
<dbReference type="RefSeq" id="WP_047897350.1">
    <property type="nucleotide sequence ID" value="NZ_AEJF01000230.1"/>
</dbReference>
<dbReference type="InterPro" id="IPR045621">
    <property type="entry name" value="BPD_transp_1_N"/>
</dbReference>
<dbReference type="GO" id="GO:0071916">
    <property type="term" value="F:dipeptide transmembrane transporter activity"/>
    <property type="evidence" value="ECO:0007669"/>
    <property type="project" value="TreeGrafter"/>
</dbReference>
<keyword evidence="11" id="KW-1185">Reference proteome</keyword>
<evidence type="ECO:0000259" key="9">
    <source>
        <dbReference type="PROSITE" id="PS50928"/>
    </source>
</evidence>
<keyword evidence="8" id="KW-0732">Signal</keyword>
<name>A0A0J1CKF9_9BURK</name>
<keyword evidence="6 7" id="KW-0472">Membrane</keyword>
<dbReference type="SUPFAM" id="SSF161098">
    <property type="entry name" value="MetI-like"/>
    <property type="match status" value="1"/>
</dbReference>
<dbReference type="EMBL" id="AEJF01000230">
    <property type="protein sequence ID" value="KLU21039.1"/>
    <property type="molecule type" value="Genomic_DNA"/>
</dbReference>
<dbReference type="InterPro" id="IPR000515">
    <property type="entry name" value="MetI-like"/>
</dbReference>
<feature type="transmembrane region" description="Helical" evidence="7">
    <location>
        <begin position="178"/>
        <end position="196"/>
    </location>
</feature>
<evidence type="ECO:0000256" key="1">
    <source>
        <dbReference type="ARBA" id="ARBA00004651"/>
    </source>
</evidence>
<evidence type="ECO:0000256" key="6">
    <source>
        <dbReference type="ARBA" id="ARBA00023136"/>
    </source>
</evidence>
<dbReference type="Pfam" id="PF19300">
    <property type="entry name" value="BPD_transp_1_N"/>
    <property type="match status" value="1"/>
</dbReference>
<keyword evidence="2 7" id="KW-0813">Transport</keyword>
<dbReference type="GO" id="GO:0005886">
    <property type="term" value="C:plasma membrane"/>
    <property type="evidence" value="ECO:0007669"/>
    <property type="project" value="UniProtKB-SubCell"/>
</dbReference>
<evidence type="ECO:0000256" key="7">
    <source>
        <dbReference type="RuleBase" id="RU363032"/>
    </source>
</evidence>
<dbReference type="PANTHER" id="PTHR43163:SF6">
    <property type="entry name" value="DIPEPTIDE TRANSPORT SYSTEM PERMEASE PROTEIN DPPB-RELATED"/>
    <property type="match status" value="1"/>
</dbReference>
<dbReference type="PANTHER" id="PTHR43163">
    <property type="entry name" value="DIPEPTIDE TRANSPORT SYSTEM PERMEASE PROTEIN DPPB-RELATED"/>
    <property type="match status" value="1"/>
</dbReference>
<dbReference type="Proteomes" id="UP000035963">
    <property type="component" value="Unassembled WGS sequence"/>
</dbReference>
<evidence type="ECO:0000256" key="4">
    <source>
        <dbReference type="ARBA" id="ARBA00022692"/>
    </source>
</evidence>
<feature type="chain" id="PRO_5005248906" evidence="8">
    <location>
        <begin position="31"/>
        <end position="315"/>
    </location>
</feature>
<organism evidence="10 11">
    <name type="scientific">Caballeronia mineralivorans PML1(12)</name>
    <dbReference type="NCBI Taxonomy" id="908627"/>
    <lineage>
        <taxon>Bacteria</taxon>
        <taxon>Pseudomonadati</taxon>
        <taxon>Pseudomonadota</taxon>
        <taxon>Betaproteobacteria</taxon>
        <taxon>Burkholderiales</taxon>
        <taxon>Burkholderiaceae</taxon>
        <taxon>Caballeronia</taxon>
    </lineage>
</organism>
<reference evidence="10 11" key="1">
    <citation type="journal article" date="2015" name="Genome Announc.">
        <title>Draft Genome Sequence of Burkholderia sp. Strain PML1(12), an Ectomycorrhizosphere-Inhabiting Bacterium with Effective Mineral-Weathering Ability.</title>
        <authorList>
            <person name="Uroz S."/>
            <person name="Oger P."/>
        </authorList>
    </citation>
    <scope>NUCLEOTIDE SEQUENCE [LARGE SCALE GENOMIC DNA]</scope>
    <source>
        <strain evidence="11">PML1(12)</strain>
    </source>
</reference>
<feature type="transmembrane region" description="Helical" evidence="7">
    <location>
        <begin position="105"/>
        <end position="126"/>
    </location>
</feature>
<dbReference type="AlphaFoldDB" id="A0A0J1CKF9"/>
<protein>
    <submittedName>
        <fullName evidence="10">Nickel ABC transporter permease</fullName>
    </submittedName>
</protein>
<evidence type="ECO:0000256" key="3">
    <source>
        <dbReference type="ARBA" id="ARBA00022475"/>
    </source>
</evidence>
<feature type="signal peptide" evidence="8">
    <location>
        <begin position="1"/>
        <end position="30"/>
    </location>
</feature>
<sequence>MLKLFYRRFTLAICLVAVASALTFALIALAPGNAANFLAERAAGPKATHELVQKIERDLGLNDPLYIRFGHWVGDVSEGRLGESLRTGHPISDEFAQRLPTTIRLLLGGGVIAFFMPLVIGVAGALSNGGVLDRSLRVLAIVGASAPNFFVGALLVLLFSVKLHWLPAFGTSGLLSWMMPWVTVGLFPTCVLSRVVRVTLQELMARPFATTGFAKGYGRAGVLIYEALPNLAVPFLTTFGAQFALMIIGAIVVESVFAWQGIGAFFIDSIRFRDFPAMQAILMTFVVFFVFVNLLVDMVCMLIDPRIRRSQFESA</sequence>
<evidence type="ECO:0000313" key="10">
    <source>
        <dbReference type="EMBL" id="KLU21039.1"/>
    </source>
</evidence>
<comment type="subcellular location">
    <subcellularLocation>
        <location evidence="1 7">Cell membrane</location>
        <topology evidence="1 7">Multi-pass membrane protein</topology>
    </subcellularLocation>
</comment>
<dbReference type="InterPro" id="IPR035906">
    <property type="entry name" value="MetI-like_sf"/>
</dbReference>
<keyword evidence="5 7" id="KW-1133">Transmembrane helix</keyword>
<comment type="caution">
    <text evidence="10">The sequence shown here is derived from an EMBL/GenBank/DDBJ whole genome shotgun (WGS) entry which is preliminary data.</text>
</comment>
<dbReference type="Gene3D" id="1.10.3720.10">
    <property type="entry name" value="MetI-like"/>
    <property type="match status" value="1"/>
</dbReference>
<keyword evidence="3" id="KW-1003">Cell membrane</keyword>
<feature type="transmembrane region" description="Helical" evidence="7">
    <location>
        <begin position="243"/>
        <end position="267"/>
    </location>
</feature>
<feature type="transmembrane region" description="Helical" evidence="7">
    <location>
        <begin position="138"/>
        <end position="158"/>
    </location>
</feature>
<keyword evidence="4 7" id="KW-0812">Transmembrane</keyword>
<evidence type="ECO:0000256" key="2">
    <source>
        <dbReference type="ARBA" id="ARBA00022448"/>
    </source>
</evidence>
<dbReference type="Pfam" id="PF00528">
    <property type="entry name" value="BPD_transp_1"/>
    <property type="match status" value="1"/>
</dbReference>
<dbReference type="CDD" id="cd06261">
    <property type="entry name" value="TM_PBP2"/>
    <property type="match status" value="1"/>
</dbReference>
<accession>A0A0J1CKF9</accession>
<evidence type="ECO:0000313" key="11">
    <source>
        <dbReference type="Proteomes" id="UP000035963"/>
    </source>
</evidence>
<feature type="domain" description="ABC transmembrane type-1" evidence="9">
    <location>
        <begin position="99"/>
        <end position="296"/>
    </location>
</feature>
<gene>
    <name evidence="10" type="ORF">EOS_37845</name>
</gene>
<comment type="similarity">
    <text evidence="7">Belongs to the binding-protein-dependent transport system permease family.</text>
</comment>
<dbReference type="OrthoDB" id="9803623at2"/>
<dbReference type="PROSITE" id="PS50928">
    <property type="entry name" value="ABC_TM1"/>
    <property type="match status" value="1"/>
</dbReference>
<dbReference type="PATRIC" id="fig|908627.4.peg.8482"/>
<proteinExistence type="inferred from homology"/>